<accession>A0A6J4N5U5</accession>
<feature type="non-terminal residue" evidence="2">
    <location>
        <position position="1"/>
    </location>
</feature>
<dbReference type="EMBL" id="CADCUK010000129">
    <property type="protein sequence ID" value="CAA9378289.1"/>
    <property type="molecule type" value="Genomic_DNA"/>
</dbReference>
<proteinExistence type="predicted"/>
<evidence type="ECO:0000313" key="2">
    <source>
        <dbReference type="EMBL" id="CAA9378289.1"/>
    </source>
</evidence>
<evidence type="ECO:0000256" key="1">
    <source>
        <dbReference type="SAM" id="MobiDB-lite"/>
    </source>
</evidence>
<gene>
    <name evidence="2" type="ORF">AVDCRST_MAG47-1940</name>
</gene>
<sequence length="103" mass="11654">ESAESASCYPRRSPEGRSLARLRIHRLRGGCVRRPRLARGSVARHDVPGRDRHPCGGWFRDLHDVRALQQGVARADQPVEQLGERPGPRSEQQQPRQDFRAGL</sequence>
<protein>
    <submittedName>
        <fullName evidence="2">ATP synthase protein I</fullName>
    </submittedName>
</protein>
<feature type="region of interest" description="Disordered" evidence="1">
    <location>
        <begin position="70"/>
        <end position="103"/>
    </location>
</feature>
<feature type="non-terminal residue" evidence="2">
    <location>
        <position position="103"/>
    </location>
</feature>
<organism evidence="2">
    <name type="scientific">uncultured Nocardioidaceae bacterium</name>
    <dbReference type="NCBI Taxonomy" id="253824"/>
    <lineage>
        <taxon>Bacteria</taxon>
        <taxon>Bacillati</taxon>
        <taxon>Actinomycetota</taxon>
        <taxon>Actinomycetes</taxon>
        <taxon>Propionibacteriales</taxon>
        <taxon>Nocardioidaceae</taxon>
        <taxon>environmental samples</taxon>
    </lineage>
</organism>
<dbReference type="AlphaFoldDB" id="A0A6J4N5U5"/>
<name>A0A6J4N5U5_9ACTN</name>
<reference evidence="2" key="1">
    <citation type="submission" date="2020-02" db="EMBL/GenBank/DDBJ databases">
        <authorList>
            <person name="Meier V. D."/>
        </authorList>
    </citation>
    <scope>NUCLEOTIDE SEQUENCE</scope>
    <source>
        <strain evidence="2">AVDCRST_MAG47</strain>
    </source>
</reference>